<feature type="region of interest" description="Disordered" evidence="1">
    <location>
        <begin position="1"/>
        <end position="24"/>
    </location>
</feature>
<dbReference type="EMBL" id="KK104701">
    <property type="protein sequence ID" value="KIY93527.1"/>
    <property type="molecule type" value="Genomic_DNA"/>
</dbReference>
<feature type="compositionally biased region" description="Low complexity" evidence="1">
    <location>
        <begin position="99"/>
        <end position="114"/>
    </location>
</feature>
<dbReference type="AlphaFoldDB" id="A0A0D2J0C5"/>
<evidence type="ECO:0000313" key="2">
    <source>
        <dbReference type="EMBL" id="KIY93527.1"/>
    </source>
</evidence>
<name>A0A0D2J0C5_9CHLO</name>
<gene>
    <name evidence="2" type="ORF">MNEG_14433</name>
</gene>
<dbReference type="RefSeq" id="XP_013892547.1">
    <property type="nucleotide sequence ID" value="XM_014037093.1"/>
</dbReference>
<sequence>MGPTDAAGAKKRRLEPAVALTSDEELARRLHEELNANVSRLSRRSSQQLPPTHHPPEPHAPAAQQHHAPASSGEPRRPNGPLPLPPKKRRLPQPPPAPHHGQPQAQQQHQQQAEAQKDRPLRDSWPNGDAT</sequence>
<evidence type="ECO:0000313" key="3">
    <source>
        <dbReference type="Proteomes" id="UP000054498"/>
    </source>
</evidence>
<proteinExistence type="predicted"/>
<accession>A0A0D2J0C5</accession>
<evidence type="ECO:0000256" key="1">
    <source>
        <dbReference type="SAM" id="MobiDB-lite"/>
    </source>
</evidence>
<keyword evidence="3" id="KW-1185">Reference proteome</keyword>
<dbReference type="KEGG" id="mng:MNEG_14433"/>
<protein>
    <submittedName>
        <fullName evidence="2">Uncharacterized protein</fullName>
    </submittedName>
</protein>
<feature type="compositionally biased region" description="Low complexity" evidence="1">
    <location>
        <begin position="60"/>
        <end position="70"/>
    </location>
</feature>
<feature type="region of interest" description="Disordered" evidence="1">
    <location>
        <begin position="36"/>
        <end position="131"/>
    </location>
</feature>
<organism evidence="2 3">
    <name type="scientific">Monoraphidium neglectum</name>
    <dbReference type="NCBI Taxonomy" id="145388"/>
    <lineage>
        <taxon>Eukaryota</taxon>
        <taxon>Viridiplantae</taxon>
        <taxon>Chlorophyta</taxon>
        <taxon>core chlorophytes</taxon>
        <taxon>Chlorophyceae</taxon>
        <taxon>CS clade</taxon>
        <taxon>Sphaeropleales</taxon>
        <taxon>Selenastraceae</taxon>
        <taxon>Monoraphidium</taxon>
    </lineage>
</organism>
<dbReference type="Proteomes" id="UP000054498">
    <property type="component" value="Unassembled WGS sequence"/>
</dbReference>
<reference evidence="2 3" key="1">
    <citation type="journal article" date="2013" name="BMC Genomics">
        <title>Reconstruction of the lipid metabolism for the microalga Monoraphidium neglectum from its genome sequence reveals characteristics suitable for biofuel production.</title>
        <authorList>
            <person name="Bogen C."/>
            <person name="Al-Dilaimi A."/>
            <person name="Albersmeier A."/>
            <person name="Wichmann J."/>
            <person name="Grundmann M."/>
            <person name="Rupp O."/>
            <person name="Lauersen K.J."/>
            <person name="Blifernez-Klassen O."/>
            <person name="Kalinowski J."/>
            <person name="Goesmann A."/>
            <person name="Mussgnug J.H."/>
            <person name="Kruse O."/>
        </authorList>
    </citation>
    <scope>NUCLEOTIDE SEQUENCE [LARGE SCALE GENOMIC DNA]</scope>
    <source>
        <strain evidence="2 3">SAG 48.87</strain>
    </source>
</reference>
<feature type="non-terminal residue" evidence="2">
    <location>
        <position position="131"/>
    </location>
</feature>
<dbReference type="GeneID" id="25731995"/>